<dbReference type="PANTHER" id="PTHR34385:SF1">
    <property type="entry name" value="PEPTIDOGLYCAN L-ALANYL-D-GLUTAMATE ENDOPEPTIDASE CWLK"/>
    <property type="match status" value="1"/>
</dbReference>
<dbReference type="CDD" id="cd14846">
    <property type="entry name" value="Peptidase_M15_like"/>
    <property type="match status" value="1"/>
</dbReference>
<protein>
    <submittedName>
        <fullName evidence="4">M15 family metallopeptidase</fullName>
    </submittedName>
</protein>
<organism evidence="4 5">
    <name type="scientific">Promicromonospora vindobonensis</name>
    <dbReference type="NCBI Taxonomy" id="195748"/>
    <lineage>
        <taxon>Bacteria</taxon>
        <taxon>Bacillati</taxon>
        <taxon>Actinomycetota</taxon>
        <taxon>Actinomycetes</taxon>
        <taxon>Micrococcales</taxon>
        <taxon>Promicromonosporaceae</taxon>
        <taxon>Promicromonospora</taxon>
    </lineage>
</organism>
<dbReference type="RefSeq" id="WP_377186098.1">
    <property type="nucleotide sequence ID" value="NZ_JBHUOG010000002.1"/>
</dbReference>
<dbReference type="Gene3D" id="3.30.1380.10">
    <property type="match status" value="1"/>
</dbReference>
<keyword evidence="5" id="KW-1185">Reference proteome</keyword>
<dbReference type="InterPro" id="IPR009045">
    <property type="entry name" value="Zn_M74/Hedgehog-like"/>
</dbReference>
<evidence type="ECO:0000259" key="3">
    <source>
        <dbReference type="Pfam" id="PF02557"/>
    </source>
</evidence>
<sequence length="216" mass="22582">MTRQDFTQLPPAHAGASARRRSSPRRTPAVLAVAAVLLAALFGIYPLLDRADSPVVQAVDDALAQGSASSGPTGVDGGEIPDGAATLDDDLPAITGLDPALADAVRQAAADAAADDIDFWITSGWRSPAYQQELLDQAVRKHGGLEEARKVVATPEKSAHVSGEAVDIGPTEGDYWLIQHGTDYGLCQVYSNEIWHFELLTEPGGTCPPMLDGAAG</sequence>
<proteinExistence type="predicted"/>
<keyword evidence="2" id="KW-0812">Transmembrane</keyword>
<evidence type="ECO:0000256" key="2">
    <source>
        <dbReference type="SAM" id="Phobius"/>
    </source>
</evidence>
<evidence type="ECO:0000313" key="5">
    <source>
        <dbReference type="Proteomes" id="UP001597479"/>
    </source>
</evidence>
<feature type="transmembrane region" description="Helical" evidence="2">
    <location>
        <begin position="29"/>
        <end position="48"/>
    </location>
</feature>
<feature type="region of interest" description="Disordered" evidence="1">
    <location>
        <begin position="1"/>
        <end position="23"/>
    </location>
</feature>
<comment type="caution">
    <text evidence="4">The sequence shown here is derived from an EMBL/GenBank/DDBJ whole genome shotgun (WGS) entry which is preliminary data.</text>
</comment>
<feature type="domain" description="D-alanyl-D-alanine carboxypeptidase-like core" evidence="3">
    <location>
        <begin position="97"/>
        <end position="175"/>
    </location>
</feature>
<dbReference type="PANTHER" id="PTHR34385">
    <property type="entry name" value="D-ALANYL-D-ALANINE CARBOXYPEPTIDASE"/>
    <property type="match status" value="1"/>
</dbReference>
<dbReference type="Pfam" id="PF02557">
    <property type="entry name" value="VanY"/>
    <property type="match status" value="1"/>
</dbReference>
<name>A0ABW5VW47_9MICO</name>
<dbReference type="InterPro" id="IPR052179">
    <property type="entry name" value="DD-CPase-like"/>
</dbReference>
<dbReference type="Proteomes" id="UP001597479">
    <property type="component" value="Unassembled WGS sequence"/>
</dbReference>
<gene>
    <name evidence="4" type="ORF">ACFS27_19405</name>
</gene>
<keyword evidence="2" id="KW-0472">Membrane</keyword>
<evidence type="ECO:0000313" key="4">
    <source>
        <dbReference type="EMBL" id="MFD2795737.1"/>
    </source>
</evidence>
<feature type="region of interest" description="Disordered" evidence="1">
    <location>
        <begin position="65"/>
        <end position="87"/>
    </location>
</feature>
<dbReference type="EMBL" id="JBHUOG010000002">
    <property type="protein sequence ID" value="MFD2795737.1"/>
    <property type="molecule type" value="Genomic_DNA"/>
</dbReference>
<accession>A0ABW5VW47</accession>
<evidence type="ECO:0000256" key="1">
    <source>
        <dbReference type="SAM" id="MobiDB-lite"/>
    </source>
</evidence>
<dbReference type="SUPFAM" id="SSF55166">
    <property type="entry name" value="Hedgehog/DD-peptidase"/>
    <property type="match status" value="1"/>
</dbReference>
<keyword evidence="2" id="KW-1133">Transmembrane helix</keyword>
<dbReference type="InterPro" id="IPR003709">
    <property type="entry name" value="VanY-like_core_dom"/>
</dbReference>
<reference evidence="5" key="1">
    <citation type="journal article" date="2019" name="Int. J. Syst. Evol. Microbiol.">
        <title>The Global Catalogue of Microorganisms (GCM) 10K type strain sequencing project: providing services to taxonomists for standard genome sequencing and annotation.</title>
        <authorList>
            <consortium name="The Broad Institute Genomics Platform"/>
            <consortium name="The Broad Institute Genome Sequencing Center for Infectious Disease"/>
            <person name="Wu L."/>
            <person name="Ma J."/>
        </authorList>
    </citation>
    <scope>NUCLEOTIDE SEQUENCE [LARGE SCALE GENOMIC DNA]</scope>
    <source>
        <strain evidence="5">CCM 7044</strain>
    </source>
</reference>